<dbReference type="InterPro" id="IPR002545">
    <property type="entry name" value="CheW-lke_dom"/>
</dbReference>
<name>A0ABX2TMA6_9PROT</name>
<dbReference type="PROSITE" id="PS50851">
    <property type="entry name" value="CHEW"/>
    <property type="match status" value="3"/>
</dbReference>
<keyword evidence="3" id="KW-1185">Reference proteome</keyword>
<evidence type="ECO:0000313" key="3">
    <source>
        <dbReference type="Proteomes" id="UP000584642"/>
    </source>
</evidence>
<dbReference type="Pfam" id="PF01584">
    <property type="entry name" value="CheW"/>
    <property type="match status" value="3"/>
</dbReference>
<dbReference type="PANTHER" id="PTHR22617:SF23">
    <property type="entry name" value="CHEMOTAXIS PROTEIN CHEW"/>
    <property type="match status" value="1"/>
</dbReference>
<dbReference type="PANTHER" id="PTHR22617">
    <property type="entry name" value="CHEMOTAXIS SENSOR HISTIDINE KINASE-RELATED"/>
    <property type="match status" value="1"/>
</dbReference>
<feature type="domain" description="CheW-like" evidence="1">
    <location>
        <begin position="369"/>
        <end position="511"/>
    </location>
</feature>
<dbReference type="SMART" id="SM00260">
    <property type="entry name" value="CheW"/>
    <property type="match status" value="3"/>
</dbReference>
<feature type="domain" description="CheW-like" evidence="1">
    <location>
        <begin position="200"/>
        <end position="346"/>
    </location>
</feature>
<protein>
    <submittedName>
        <fullName evidence="2">Chemotaxis protein CheW</fullName>
    </submittedName>
</protein>
<dbReference type="InterPro" id="IPR039315">
    <property type="entry name" value="CheW"/>
</dbReference>
<feature type="domain" description="CheW-like" evidence="1">
    <location>
        <begin position="19"/>
        <end position="171"/>
    </location>
</feature>
<dbReference type="RefSeq" id="WP_180286212.1">
    <property type="nucleotide sequence ID" value="NZ_JABFDB010000040.1"/>
</dbReference>
<dbReference type="EMBL" id="JABFDB010000040">
    <property type="protein sequence ID" value="NYZ24439.1"/>
    <property type="molecule type" value="Genomic_DNA"/>
</dbReference>
<dbReference type="InterPro" id="IPR036061">
    <property type="entry name" value="CheW-like_dom_sf"/>
</dbReference>
<accession>A0ABX2TMA6</accession>
<proteinExistence type="predicted"/>
<gene>
    <name evidence="2" type="ORF">HND93_32445</name>
</gene>
<sequence length="537" mass="55035">MEPAPTPIADPAAPGRFVTSRFVTVRAAGLRLAVPMAEVAEIVRPPELVPVPLAPPSLLGLARRRGVALPVIGLAHLLGLPGTDDAPAARLVIVRHLGQPVALAVDGLAGTIDAPPGRLTPIVAIGDSGRDSDDDTPEVDPALLLGILEPGDGTAAVPVLDTAAAIERDFRDLGRAAPAAVVTGAATAIQAALPATGSDLRRLVCFEVAGQEFALPVERVREVVPLAQSVTRVPRAKPHLLGVATLRGGLLPLVGLRELFALDDGNAQRRSRVVVVRATDGAAPVGVVVDAVREILRVESGLIGPVPPLLARDTAFEDLDGIARLDGGRRLVSVLSAERLFRHGAVLAGAGDAEEDAMTDGGARTDAAAETHLVVHMAGADYALPIGTVQEVLRPPASLTPLPGAPYFVDGIMTIRGSVLPVVSPRRLLRLSGGTTGDRPRIVTVAMGDARIGLLVDGIAGILRIPAAAIEPAPVLSSAQARLIGRVAALDGRQRTVLLLDTAQLLDLDGLAALAAATPDPDLDLDPGAEPEAAGAA</sequence>
<dbReference type="SUPFAM" id="SSF50341">
    <property type="entry name" value="CheW-like"/>
    <property type="match status" value="3"/>
</dbReference>
<organism evidence="2 3">
    <name type="scientific">Azospirillum oleiclasticum</name>
    <dbReference type="NCBI Taxonomy" id="2735135"/>
    <lineage>
        <taxon>Bacteria</taxon>
        <taxon>Pseudomonadati</taxon>
        <taxon>Pseudomonadota</taxon>
        <taxon>Alphaproteobacteria</taxon>
        <taxon>Rhodospirillales</taxon>
        <taxon>Azospirillaceae</taxon>
        <taxon>Azospirillum</taxon>
    </lineage>
</organism>
<comment type="caution">
    <text evidence="2">The sequence shown here is derived from an EMBL/GenBank/DDBJ whole genome shotgun (WGS) entry which is preliminary data.</text>
</comment>
<evidence type="ECO:0000259" key="1">
    <source>
        <dbReference type="PROSITE" id="PS50851"/>
    </source>
</evidence>
<dbReference type="Proteomes" id="UP000584642">
    <property type="component" value="Unassembled WGS sequence"/>
</dbReference>
<dbReference type="Gene3D" id="2.30.30.40">
    <property type="entry name" value="SH3 Domains"/>
    <property type="match status" value="2"/>
</dbReference>
<dbReference type="Gene3D" id="2.40.50.180">
    <property type="entry name" value="CheA-289, Domain 4"/>
    <property type="match status" value="3"/>
</dbReference>
<evidence type="ECO:0000313" key="2">
    <source>
        <dbReference type="EMBL" id="NYZ24439.1"/>
    </source>
</evidence>
<reference evidence="2 3" key="1">
    <citation type="submission" date="2020-05" db="EMBL/GenBank/DDBJ databases">
        <title>Azospirillum oleiclasticum sp. nov, a nitrogen-fixing and heavy crude oil-emulsifying bacterium isolated from the crude oil of Yumen Oilfield.</title>
        <authorList>
            <person name="Wu D."/>
            <person name="Cai M."/>
            <person name="Zhang X."/>
        </authorList>
    </citation>
    <scope>NUCLEOTIDE SEQUENCE [LARGE SCALE GENOMIC DNA]</scope>
    <source>
        <strain evidence="2 3">ROY-1-1-2</strain>
    </source>
</reference>